<dbReference type="PANTHER" id="PTHR42999">
    <property type="entry name" value="ANTIBIOTIC RESISTANCE PROTEIN MCBG"/>
    <property type="match status" value="1"/>
</dbReference>
<reference evidence="1 2" key="1">
    <citation type="submission" date="2019-06" db="EMBL/GenBank/DDBJ databases">
        <title>Sequencing the genomes of 1000 actinobacteria strains.</title>
        <authorList>
            <person name="Klenk H.-P."/>
        </authorList>
    </citation>
    <scope>NUCLEOTIDE SEQUENCE [LARGE SCALE GENOMIC DNA]</scope>
    <source>
        <strain evidence="1 2">DSM 45015</strain>
    </source>
</reference>
<dbReference type="InterPro" id="IPR001646">
    <property type="entry name" value="5peptide_repeat"/>
</dbReference>
<comment type="caution">
    <text evidence="1">The sequence shown here is derived from an EMBL/GenBank/DDBJ whole genome shotgun (WGS) entry which is preliminary data.</text>
</comment>
<gene>
    <name evidence="1" type="ORF">FHX37_3583</name>
</gene>
<sequence>MTAPKPPRPPRRRGVTLNGADTDRLRVESEKTCRDLRIARANITAGSYAFVDLGTCDLRYVRAGGTEWERCTFGDLRVEQCDLSNLELSDSGLLRSRIDESRATGMAAAGSLVTDVDVRNCSMDLSKWRFSRFQRVAFDNCRLVESDWTSAELGDVTFTDCDLSGSRFSQCTMNRVHFSGCALEGITGLTDLSGSSMEPADALSLYREFAAALGITVQENPERG</sequence>
<dbReference type="Gene3D" id="2.160.20.80">
    <property type="entry name" value="E3 ubiquitin-protein ligase SopA"/>
    <property type="match status" value="1"/>
</dbReference>
<accession>A0A543NP82</accession>
<dbReference type="RefSeq" id="WP_170181615.1">
    <property type="nucleotide sequence ID" value="NZ_VFQC01000001.1"/>
</dbReference>
<dbReference type="PANTHER" id="PTHR42999:SF1">
    <property type="entry name" value="PENTAPEPTIDE REPEAT-CONTAINING PROTEIN"/>
    <property type="match status" value="1"/>
</dbReference>
<name>A0A543NP82_9ACTN</name>
<keyword evidence="2" id="KW-1185">Reference proteome</keyword>
<dbReference type="EMBL" id="VFQC01000001">
    <property type="protein sequence ID" value="TQN33557.1"/>
    <property type="molecule type" value="Genomic_DNA"/>
</dbReference>
<evidence type="ECO:0000313" key="1">
    <source>
        <dbReference type="EMBL" id="TQN33557.1"/>
    </source>
</evidence>
<dbReference type="Pfam" id="PF13599">
    <property type="entry name" value="Pentapeptide_4"/>
    <property type="match status" value="1"/>
</dbReference>
<proteinExistence type="predicted"/>
<organism evidence="1 2">
    <name type="scientific">Haloactinospora alba</name>
    <dbReference type="NCBI Taxonomy" id="405555"/>
    <lineage>
        <taxon>Bacteria</taxon>
        <taxon>Bacillati</taxon>
        <taxon>Actinomycetota</taxon>
        <taxon>Actinomycetes</taxon>
        <taxon>Streptosporangiales</taxon>
        <taxon>Nocardiopsidaceae</taxon>
        <taxon>Haloactinospora</taxon>
    </lineage>
</organism>
<protein>
    <submittedName>
        <fullName evidence="1">Uncharacterized protein YjbI with pentapeptide repeats</fullName>
    </submittedName>
</protein>
<dbReference type="SUPFAM" id="SSF141571">
    <property type="entry name" value="Pentapeptide repeat-like"/>
    <property type="match status" value="1"/>
</dbReference>
<dbReference type="AlphaFoldDB" id="A0A543NP82"/>
<dbReference type="Proteomes" id="UP000317422">
    <property type="component" value="Unassembled WGS sequence"/>
</dbReference>
<evidence type="ECO:0000313" key="2">
    <source>
        <dbReference type="Proteomes" id="UP000317422"/>
    </source>
</evidence>
<dbReference type="InterPro" id="IPR052949">
    <property type="entry name" value="PA_immunity-related"/>
</dbReference>